<dbReference type="Pfam" id="PF21006">
    <property type="entry name" value="NHase_beta_N"/>
    <property type="match status" value="1"/>
</dbReference>
<feature type="domain" description="Nitrile hydratase beta subunit-like N-terminal" evidence="1">
    <location>
        <begin position="9"/>
        <end position="91"/>
    </location>
</feature>
<dbReference type="Gene3D" id="1.10.472.20">
    <property type="entry name" value="Nitrile hydratase, beta subunit"/>
    <property type="match status" value="1"/>
</dbReference>
<gene>
    <name evidence="2" type="ORF">SAMN06265373_104462</name>
</gene>
<dbReference type="InterPro" id="IPR008990">
    <property type="entry name" value="Elect_transpt_acc-like_dom_sf"/>
</dbReference>
<accession>A0ABY1P191</accession>
<keyword evidence="3" id="KW-1185">Reference proteome</keyword>
<dbReference type="InterPro" id="IPR023808">
    <property type="entry name" value="Nitrile_Hydratase_acc_put"/>
</dbReference>
<dbReference type="InterPro" id="IPR042262">
    <property type="entry name" value="CN_hydtase_beta_C"/>
</dbReference>
<sequence length="110" mass="12221">MTWCGDKPEPAFSEPWHAQVFAITVALNEAGHFVWADWAERFGATLKTHGLSKELDGGEDYFNAWLETLEGFLSERGLADAGAMQQLKTAWTEAYLSTPHGQPVRLAHSD</sequence>
<protein>
    <submittedName>
        <fullName evidence="2">Nitrile hydratase accessory protein</fullName>
    </submittedName>
</protein>
<dbReference type="RefSeq" id="WP_283426401.1">
    <property type="nucleotide sequence ID" value="NZ_FXTY01000004.1"/>
</dbReference>
<dbReference type="NCBIfam" id="TIGR03889">
    <property type="entry name" value="nitrile_acc"/>
    <property type="match status" value="1"/>
</dbReference>
<dbReference type="SUPFAM" id="SSF50090">
    <property type="entry name" value="Electron transport accessory proteins"/>
    <property type="match status" value="1"/>
</dbReference>
<evidence type="ECO:0000313" key="3">
    <source>
        <dbReference type="Proteomes" id="UP001157961"/>
    </source>
</evidence>
<reference evidence="2 3" key="1">
    <citation type="submission" date="2017-05" db="EMBL/GenBank/DDBJ databases">
        <authorList>
            <person name="Varghese N."/>
            <person name="Submissions S."/>
        </authorList>
    </citation>
    <scope>NUCLEOTIDE SEQUENCE [LARGE SCALE GENOMIC DNA]</scope>
    <source>
        <strain evidence="2 3">DSM 29734</strain>
    </source>
</reference>
<evidence type="ECO:0000313" key="2">
    <source>
        <dbReference type="EMBL" id="SMP23884.1"/>
    </source>
</evidence>
<name>A0ABY1P191_9RHOB</name>
<evidence type="ECO:0000259" key="1">
    <source>
        <dbReference type="Pfam" id="PF21006"/>
    </source>
</evidence>
<comment type="caution">
    <text evidence="2">The sequence shown here is derived from an EMBL/GenBank/DDBJ whole genome shotgun (WGS) entry which is preliminary data.</text>
</comment>
<dbReference type="Proteomes" id="UP001157961">
    <property type="component" value="Unassembled WGS sequence"/>
</dbReference>
<proteinExistence type="predicted"/>
<dbReference type="InterPro" id="IPR049054">
    <property type="entry name" value="CN_hydtase_beta-like_N"/>
</dbReference>
<dbReference type="EMBL" id="FXTY01000004">
    <property type="protein sequence ID" value="SMP23884.1"/>
    <property type="molecule type" value="Genomic_DNA"/>
</dbReference>
<organism evidence="2 3">
    <name type="scientific">Shimia sagamensis</name>
    <dbReference type="NCBI Taxonomy" id="1566352"/>
    <lineage>
        <taxon>Bacteria</taxon>
        <taxon>Pseudomonadati</taxon>
        <taxon>Pseudomonadota</taxon>
        <taxon>Alphaproteobacteria</taxon>
        <taxon>Rhodobacterales</taxon>
        <taxon>Roseobacteraceae</taxon>
    </lineage>
</organism>